<evidence type="ECO:0000256" key="15">
    <source>
        <dbReference type="ARBA" id="ARBA00023180"/>
    </source>
</evidence>
<keyword evidence="21" id="KW-1185">Reference proteome</keyword>
<comment type="subcellular location">
    <subcellularLocation>
        <location evidence="2">Apical cell membrane</location>
        <topology evidence="2">Multi-pass membrane protein</topology>
    </subcellularLocation>
</comment>
<feature type="transmembrane region" description="Helical" evidence="18">
    <location>
        <begin position="519"/>
        <end position="541"/>
    </location>
</feature>
<dbReference type="Ensembl" id="ENSAOCT00000036775.1">
    <property type="protein sequence ID" value="ENSAOCP00000074647.1"/>
    <property type="gene ID" value="ENSAOCG00000005844.2"/>
</dbReference>
<evidence type="ECO:0000256" key="10">
    <source>
        <dbReference type="ARBA" id="ARBA00022842"/>
    </source>
</evidence>
<keyword evidence="12 18" id="KW-1133">Transmembrane helix</keyword>
<evidence type="ECO:0000256" key="14">
    <source>
        <dbReference type="ARBA" id="ARBA00023136"/>
    </source>
</evidence>
<dbReference type="PANTHER" id="PTHR48041">
    <property type="entry name" value="ABC TRANSPORTER G FAMILY MEMBER 28"/>
    <property type="match status" value="1"/>
</dbReference>
<dbReference type="Proteomes" id="UP001501940">
    <property type="component" value="Chromosome 16"/>
</dbReference>
<dbReference type="InterPro" id="IPR050352">
    <property type="entry name" value="ABCG_transporters"/>
</dbReference>
<evidence type="ECO:0000256" key="8">
    <source>
        <dbReference type="ARBA" id="ARBA00022741"/>
    </source>
</evidence>
<organism evidence="20 21">
    <name type="scientific">Amphiprion ocellaris</name>
    <name type="common">Clown anemonefish</name>
    <dbReference type="NCBI Taxonomy" id="80972"/>
    <lineage>
        <taxon>Eukaryota</taxon>
        <taxon>Metazoa</taxon>
        <taxon>Chordata</taxon>
        <taxon>Craniata</taxon>
        <taxon>Vertebrata</taxon>
        <taxon>Euteleostomi</taxon>
        <taxon>Actinopterygii</taxon>
        <taxon>Neopterygii</taxon>
        <taxon>Teleostei</taxon>
        <taxon>Neoteleostei</taxon>
        <taxon>Acanthomorphata</taxon>
        <taxon>Ovalentaria</taxon>
        <taxon>Pomacentridae</taxon>
        <taxon>Amphiprion</taxon>
    </lineage>
</organism>
<accession>A0AAQ6AC27</accession>
<dbReference type="GO" id="GO:0120020">
    <property type="term" value="F:cholesterol transfer activity"/>
    <property type="evidence" value="ECO:0007669"/>
    <property type="project" value="TreeGrafter"/>
</dbReference>
<protein>
    <recommendedName>
        <fullName evidence="16">ATP-binding cassette sub-family G member 8</fullName>
    </recommendedName>
    <alternativeName>
        <fullName evidence="17">Sterolin-2</fullName>
    </alternativeName>
</protein>
<evidence type="ECO:0000256" key="4">
    <source>
        <dbReference type="ARBA" id="ARBA00022448"/>
    </source>
</evidence>
<dbReference type="PROSITE" id="PS50893">
    <property type="entry name" value="ABC_TRANSPORTER_2"/>
    <property type="match status" value="1"/>
</dbReference>
<keyword evidence="14 18" id="KW-0472">Membrane</keyword>
<keyword evidence="15" id="KW-0325">Glycoprotein</keyword>
<evidence type="ECO:0000256" key="18">
    <source>
        <dbReference type="SAM" id="Phobius"/>
    </source>
</evidence>
<dbReference type="GeneTree" id="ENSGT00940000159739"/>
<feature type="transmembrane region" description="Helical" evidence="18">
    <location>
        <begin position="402"/>
        <end position="426"/>
    </location>
</feature>
<reference evidence="20" key="2">
    <citation type="submission" date="2025-08" db="UniProtKB">
        <authorList>
            <consortium name="Ensembl"/>
        </authorList>
    </citation>
    <scope>IDENTIFICATION</scope>
</reference>
<feature type="transmembrane region" description="Helical" evidence="18">
    <location>
        <begin position="438"/>
        <end position="457"/>
    </location>
</feature>
<dbReference type="GO" id="GO:0005524">
    <property type="term" value="F:ATP binding"/>
    <property type="evidence" value="ECO:0007669"/>
    <property type="project" value="UniProtKB-KW"/>
</dbReference>
<evidence type="ECO:0000256" key="13">
    <source>
        <dbReference type="ARBA" id="ARBA00023055"/>
    </source>
</evidence>
<dbReference type="GO" id="GO:0140359">
    <property type="term" value="F:ABC-type transporter activity"/>
    <property type="evidence" value="ECO:0007669"/>
    <property type="project" value="InterPro"/>
</dbReference>
<dbReference type="Gene3D" id="3.40.50.300">
    <property type="entry name" value="P-loop containing nucleotide triphosphate hydrolases"/>
    <property type="match status" value="1"/>
</dbReference>
<evidence type="ECO:0000256" key="17">
    <source>
        <dbReference type="ARBA" id="ARBA00075114"/>
    </source>
</evidence>
<dbReference type="GO" id="GO:0033344">
    <property type="term" value="P:cholesterol efflux"/>
    <property type="evidence" value="ECO:0007669"/>
    <property type="project" value="TreeGrafter"/>
</dbReference>
<evidence type="ECO:0000259" key="19">
    <source>
        <dbReference type="PROSITE" id="PS50893"/>
    </source>
</evidence>
<evidence type="ECO:0000256" key="12">
    <source>
        <dbReference type="ARBA" id="ARBA00022989"/>
    </source>
</evidence>
<evidence type="ECO:0000256" key="1">
    <source>
        <dbReference type="ARBA" id="ARBA00001946"/>
    </source>
</evidence>
<feature type="transmembrane region" description="Helical" evidence="18">
    <location>
        <begin position="626"/>
        <end position="648"/>
    </location>
</feature>
<dbReference type="AlphaFoldDB" id="A0AAQ6AC27"/>
<keyword evidence="10" id="KW-0460">Magnesium</keyword>
<keyword evidence="5" id="KW-1003">Cell membrane</keyword>
<feature type="domain" description="ABC transporter" evidence="19">
    <location>
        <begin position="41"/>
        <end position="304"/>
    </location>
</feature>
<keyword evidence="4" id="KW-0813">Transport</keyword>
<dbReference type="Pfam" id="PF19055">
    <property type="entry name" value="ABC2_membrane_7"/>
    <property type="match status" value="1"/>
</dbReference>
<sequence length="661" mass="74649">METETSFSHTNSYAQHPDTELFSNEEDSSLYFTYSGGCIELEVNNLHYEVDTAAQIPWYERLSEFKLPWEIKGNKQTAINNLSLRVHSGQMLAVIGSSGCGKTSLLDIITCRDEGGTMKSGQILINGKPNTPQLVKKSIAHVRQDDRLLPHLTVRETLSFVAKLRLPTHFTQAQRDQRVDDVIAELRLRQCAHTRVGNDYVRGVSGGERRRVSIAVQLLWNPGILILDEPTSGLDSFTAHNLVITLSCLARGNRLVLLSVHQPRSDIFQLFDLVVLLSSGSAVYCGAARDMVPYFTALGYPCPRYCNPSDFYVDLISIDRRSPEREAECLDKARVLSEHFMEKVRDTDDHMWKPPHAYLFQPSSVKGENVITISKESNALPGGVHQFTILIKRHMYNDFRDLVTLLVHGFEALLMSLLVGCLYYGAGEDRLTTQDTVALLYMIGALTPFAVVLDVIAKCHTERAMLYHELEDGMYSVTSYFFAKVLGELPEHCVFTLVYGLPIYWLAGLNEAPDRFLLNFLLVWLMVYCSRAMALFVAASLPTLQTSAFMGNAVFTVFYLTGGFVISLENMWLVASWLSHVSFMRWGFEGMLQVQFRGNKYPILIGNTTINIDGIFVAEAMNMNQYPLYSCYLVLLAVCLSFMVLYFLSLKFIKQKSSQDW</sequence>
<dbReference type="InterPro" id="IPR003439">
    <property type="entry name" value="ABC_transporter-like_ATP-bd"/>
</dbReference>
<evidence type="ECO:0000256" key="3">
    <source>
        <dbReference type="ARBA" id="ARBA00005814"/>
    </source>
</evidence>
<dbReference type="GO" id="GO:0043235">
    <property type="term" value="C:receptor complex"/>
    <property type="evidence" value="ECO:0007669"/>
    <property type="project" value="TreeGrafter"/>
</dbReference>
<keyword evidence="7" id="KW-0479">Metal-binding</keyword>
<keyword evidence="8" id="KW-0547">Nucleotide-binding</keyword>
<evidence type="ECO:0000256" key="16">
    <source>
        <dbReference type="ARBA" id="ARBA00073175"/>
    </source>
</evidence>
<dbReference type="CDD" id="cd03234">
    <property type="entry name" value="ABCG_White"/>
    <property type="match status" value="1"/>
</dbReference>
<dbReference type="InterPro" id="IPR003593">
    <property type="entry name" value="AAA+_ATPase"/>
</dbReference>
<comment type="similarity">
    <text evidence="3">Belongs to the ABC transporter superfamily. ABCG family. Eye pigment precursor importer (TC 3.A.1.204) subfamily.</text>
</comment>
<evidence type="ECO:0000256" key="11">
    <source>
        <dbReference type="ARBA" id="ARBA00022967"/>
    </source>
</evidence>
<name>A0AAQ6AC27_AMPOC</name>
<reference evidence="20" key="3">
    <citation type="submission" date="2025-09" db="UniProtKB">
        <authorList>
            <consortium name="Ensembl"/>
        </authorList>
    </citation>
    <scope>IDENTIFICATION</scope>
</reference>
<reference evidence="20 21" key="1">
    <citation type="submission" date="2022-01" db="EMBL/GenBank/DDBJ databases">
        <title>A chromosome-scale genome assembly of the false clownfish, Amphiprion ocellaris.</title>
        <authorList>
            <person name="Ryu T."/>
        </authorList>
    </citation>
    <scope>NUCLEOTIDE SEQUENCE [LARGE SCALE GENOMIC DNA]</scope>
</reference>
<dbReference type="Pfam" id="PF00005">
    <property type="entry name" value="ABC_tran"/>
    <property type="match status" value="1"/>
</dbReference>
<evidence type="ECO:0000313" key="21">
    <source>
        <dbReference type="Proteomes" id="UP001501940"/>
    </source>
</evidence>
<dbReference type="PROSITE" id="PS00211">
    <property type="entry name" value="ABC_TRANSPORTER_1"/>
    <property type="match status" value="1"/>
</dbReference>
<evidence type="ECO:0000256" key="6">
    <source>
        <dbReference type="ARBA" id="ARBA00022692"/>
    </source>
</evidence>
<dbReference type="InterPro" id="IPR027417">
    <property type="entry name" value="P-loop_NTPase"/>
</dbReference>
<feature type="transmembrane region" description="Helical" evidence="18">
    <location>
        <begin position="553"/>
        <end position="578"/>
    </location>
</feature>
<dbReference type="SUPFAM" id="SSF52540">
    <property type="entry name" value="P-loop containing nucleoside triphosphate hydrolases"/>
    <property type="match status" value="1"/>
</dbReference>
<keyword evidence="9" id="KW-0067">ATP-binding</keyword>
<dbReference type="GO" id="GO:0016887">
    <property type="term" value="F:ATP hydrolysis activity"/>
    <property type="evidence" value="ECO:0007669"/>
    <property type="project" value="InterPro"/>
</dbReference>
<dbReference type="InterPro" id="IPR043926">
    <property type="entry name" value="ABCG_dom"/>
</dbReference>
<dbReference type="Pfam" id="PF01061">
    <property type="entry name" value="ABC2_membrane"/>
    <property type="match status" value="1"/>
</dbReference>
<evidence type="ECO:0000256" key="5">
    <source>
        <dbReference type="ARBA" id="ARBA00022475"/>
    </source>
</evidence>
<dbReference type="SMART" id="SM00382">
    <property type="entry name" value="AAA"/>
    <property type="match status" value="1"/>
</dbReference>
<dbReference type="InterPro" id="IPR017871">
    <property type="entry name" value="ABC_transporter-like_CS"/>
</dbReference>
<dbReference type="PANTHER" id="PTHR48041:SF71">
    <property type="entry name" value="ATP-BINDING CASSETTE SUB-FAMILY G MEMBER 8"/>
    <property type="match status" value="1"/>
</dbReference>
<gene>
    <name evidence="20" type="primary">ABCG8</name>
</gene>
<evidence type="ECO:0000313" key="20">
    <source>
        <dbReference type="Ensembl" id="ENSAOCP00000074647.1"/>
    </source>
</evidence>
<keyword evidence="11" id="KW-1278">Translocase</keyword>
<keyword evidence="13" id="KW-0445">Lipid transport</keyword>
<dbReference type="GO" id="GO:0046872">
    <property type="term" value="F:metal ion binding"/>
    <property type="evidence" value="ECO:0007669"/>
    <property type="project" value="UniProtKB-KW"/>
</dbReference>
<dbReference type="InterPro" id="IPR013525">
    <property type="entry name" value="ABC2_TM"/>
</dbReference>
<comment type="cofactor">
    <cofactor evidence="1">
        <name>Mg(2+)</name>
        <dbReference type="ChEBI" id="CHEBI:18420"/>
    </cofactor>
</comment>
<evidence type="ECO:0000256" key="7">
    <source>
        <dbReference type="ARBA" id="ARBA00022723"/>
    </source>
</evidence>
<dbReference type="GO" id="GO:0042632">
    <property type="term" value="P:cholesterol homeostasis"/>
    <property type="evidence" value="ECO:0007669"/>
    <property type="project" value="TreeGrafter"/>
</dbReference>
<dbReference type="GO" id="GO:0016324">
    <property type="term" value="C:apical plasma membrane"/>
    <property type="evidence" value="ECO:0007669"/>
    <property type="project" value="UniProtKB-SubCell"/>
</dbReference>
<evidence type="ECO:0000256" key="2">
    <source>
        <dbReference type="ARBA" id="ARBA00004424"/>
    </source>
</evidence>
<dbReference type="FunFam" id="3.40.50.300:FF:000831">
    <property type="entry name" value="ATP-binding cassette sub-family G member 8"/>
    <property type="match status" value="1"/>
</dbReference>
<proteinExistence type="inferred from homology"/>
<keyword evidence="6 18" id="KW-0812">Transmembrane</keyword>
<evidence type="ECO:0000256" key="9">
    <source>
        <dbReference type="ARBA" id="ARBA00022840"/>
    </source>
</evidence>
<feature type="transmembrane region" description="Helical" evidence="18">
    <location>
        <begin position="489"/>
        <end position="507"/>
    </location>
</feature>